<accession>A0AAE0CX99</accession>
<dbReference type="Gene3D" id="3.40.50.720">
    <property type="entry name" value="NAD(P)-binding Rossmann-like Domain"/>
    <property type="match status" value="1"/>
</dbReference>
<comment type="caution">
    <text evidence="4">The sequence shown here is derived from an EMBL/GenBank/DDBJ whole genome shotgun (WGS) entry which is preliminary data.</text>
</comment>
<dbReference type="Pfam" id="PF05368">
    <property type="entry name" value="NmrA"/>
    <property type="match status" value="2"/>
</dbReference>
<dbReference type="InterPro" id="IPR008030">
    <property type="entry name" value="NmrA-like"/>
</dbReference>
<comment type="similarity">
    <text evidence="1">Belongs to the NmrA-type oxidoreductase family.</text>
</comment>
<dbReference type="AlphaFoldDB" id="A0AAE0CX99"/>
<reference evidence="4" key="1">
    <citation type="submission" date="2023-02" db="EMBL/GenBank/DDBJ databases">
        <title>Colletotrichum kahawae CIFC_Que2 genome sequencing and assembly.</title>
        <authorList>
            <person name="Baroncelli R."/>
        </authorList>
    </citation>
    <scope>NUCLEOTIDE SEQUENCE</scope>
    <source>
        <strain evidence="4">CIFC_Que2</strain>
    </source>
</reference>
<evidence type="ECO:0000313" key="4">
    <source>
        <dbReference type="EMBL" id="KAK2728971.1"/>
    </source>
</evidence>
<evidence type="ECO:0000256" key="2">
    <source>
        <dbReference type="ARBA" id="ARBA00022857"/>
    </source>
</evidence>
<dbReference type="SUPFAM" id="SSF51735">
    <property type="entry name" value="NAD(P)-binding Rossmann-fold domains"/>
    <property type="match status" value="1"/>
</dbReference>
<dbReference type="EMBL" id="VYYT01000865">
    <property type="protein sequence ID" value="KAK2728971.1"/>
    <property type="molecule type" value="Genomic_DNA"/>
</dbReference>
<evidence type="ECO:0000256" key="1">
    <source>
        <dbReference type="ARBA" id="ARBA00006328"/>
    </source>
</evidence>
<sequence length="288" mass="32447">MSQKKIITILGATGKQGGSVVETFLNDPKLNGDWTVRGITRDTSKEASQRLLGLGVEMADLNNKDSLVKAFKGSYAVFAVTKYWESLDMQVEIQQGKNIADASKETDIEFLIWSSQLNIKKLSNGVLSNLYHFDSKAIVEEYIRELGIPATFFLPGFYMSNIPGGMFRPSPYVKGAILHEKEVLGKRILGATTYMTGEEIVDGFKRVFSESGKTARYYQLSEDQFRGVIKTQNSPDYIIDEMHQNMRLLNEFGYYGGESLNWTHQLVKERLTTWEEFAKGDPGFASAR</sequence>
<feature type="domain" description="NmrA-like" evidence="3">
    <location>
        <begin position="171"/>
        <end position="278"/>
    </location>
</feature>
<gene>
    <name evidence="4" type="ORF">CKAH01_10667</name>
</gene>
<keyword evidence="2" id="KW-0521">NADP</keyword>
<proteinExistence type="inferred from homology"/>
<dbReference type="GO" id="GO:0005634">
    <property type="term" value="C:nucleus"/>
    <property type="evidence" value="ECO:0007669"/>
    <property type="project" value="TreeGrafter"/>
</dbReference>
<dbReference type="Proteomes" id="UP001281614">
    <property type="component" value="Unassembled WGS sequence"/>
</dbReference>
<dbReference type="PANTHER" id="PTHR42748">
    <property type="entry name" value="NITROGEN METABOLITE REPRESSION PROTEIN NMRA FAMILY MEMBER"/>
    <property type="match status" value="1"/>
</dbReference>
<evidence type="ECO:0000259" key="3">
    <source>
        <dbReference type="Pfam" id="PF05368"/>
    </source>
</evidence>
<dbReference type="InterPro" id="IPR051164">
    <property type="entry name" value="NmrA-like_oxidored"/>
</dbReference>
<dbReference type="PANTHER" id="PTHR42748:SF31">
    <property type="entry name" value="NMRA-LIKE DOMAIN-CONTAINING PROTEIN-RELATED"/>
    <property type="match status" value="1"/>
</dbReference>
<dbReference type="CDD" id="cd05251">
    <property type="entry name" value="NmrA_like_SDR_a"/>
    <property type="match status" value="1"/>
</dbReference>
<name>A0AAE0CX99_COLKA</name>
<dbReference type="InterPro" id="IPR036291">
    <property type="entry name" value="NAD(P)-bd_dom_sf"/>
</dbReference>
<organism evidence="4 5">
    <name type="scientific">Colletotrichum kahawae</name>
    <name type="common">Coffee berry disease fungus</name>
    <dbReference type="NCBI Taxonomy" id="34407"/>
    <lineage>
        <taxon>Eukaryota</taxon>
        <taxon>Fungi</taxon>
        <taxon>Dikarya</taxon>
        <taxon>Ascomycota</taxon>
        <taxon>Pezizomycotina</taxon>
        <taxon>Sordariomycetes</taxon>
        <taxon>Hypocreomycetidae</taxon>
        <taxon>Glomerellales</taxon>
        <taxon>Glomerellaceae</taxon>
        <taxon>Colletotrichum</taxon>
        <taxon>Colletotrichum gloeosporioides species complex</taxon>
    </lineage>
</organism>
<protein>
    <submittedName>
        <fullName evidence="4">Hscarg protein</fullName>
    </submittedName>
</protein>
<evidence type="ECO:0000313" key="5">
    <source>
        <dbReference type="Proteomes" id="UP001281614"/>
    </source>
</evidence>
<keyword evidence="5" id="KW-1185">Reference proteome</keyword>
<feature type="domain" description="NmrA-like" evidence="3">
    <location>
        <begin position="3"/>
        <end position="162"/>
    </location>
</feature>